<evidence type="ECO:0000313" key="3">
    <source>
        <dbReference type="EMBL" id="ATC63483.1"/>
    </source>
</evidence>
<feature type="domain" description="Sialate O-acetylesterase" evidence="2">
    <location>
        <begin position="109"/>
        <end position="378"/>
    </location>
</feature>
<dbReference type="Gene3D" id="3.40.50.1110">
    <property type="entry name" value="SGNH hydrolase"/>
    <property type="match status" value="1"/>
</dbReference>
<reference evidence="3 4" key="1">
    <citation type="submission" date="2017-09" db="EMBL/GenBank/DDBJ databases">
        <title>Complete genome sequence of Verrucomicrobial strain HZ-65, isolated from freshwater.</title>
        <authorList>
            <person name="Choi A."/>
        </authorList>
    </citation>
    <scope>NUCLEOTIDE SEQUENCE [LARGE SCALE GENOMIC DNA]</scope>
    <source>
        <strain evidence="3 4">HZ-65</strain>
    </source>
</reference>
<accession>A0A290Q4X7</accession>
<dbReference type="InterPro" id="IPR039329">
    <property type="entry name" value="SIAE"/>
</dbReference>
<dbReference type="Pfam" id="PF03629">
    <property type="entry name" value="SASA"/>
    <property type="match status" value="1"/>
</dbReference>
<dbReference type="EMBL" id="CP023344">
    <property type="protein sequence ID" value="ATC63483.1"/>
    <property type="molecule type" value="Genomic_DNA"/>
</dbReference>
<evidence type="ECO:0000256" key="1">
    <source>
        <dbReference type="ARBA" id="ARBA00022801"/>
    </source>
</evidence>
<keyword evidence="4" id="KW-1185">Reference proteome</keyword>
<dbReference type="Proteomes" id="UP000217265">
    <property type="component" value="Chromosome"/>
</dbReference>
<dbReference type="AlphaFoldDB" id="A0A290Q4X7"/>
<proteinExistence type="predicted"/>
<dbReference type="SUPFAM" id="SSF52266">
    <property type="entry name" value="SGNH hydrolase"/>
    <property type="match status" value="1"/>
</dbReference>
<dbReference type="PANTHER" id="PTHR22901:SF0">
    <property type="entry name" value="SIALATE O-ACETYLESTERASE"/>
    <property type="match status" value="1"/>
</dbReference>
<gene>
    <name evidence="3" type="ORF">CMV30_05665</name>
</gene>
<evidence type="ECO:0000313" key="4">
    <source>
        <dbReference type="Proteomes" id="UP000217265"/>
    </source>
</evidence>
<dbReference type="GO" id="GO:0001681">
    <property type="term" value="F:sialate O-acetylesterase activity"/>
    <property type="evidence" value="ECO:0007669"/>
    <property type="project" value="InterPro"/>
</dbReference>
<sequence length="501" mass="54565">MKLSIRAPWFGVWVLAFAISAGGARGEVKVAAVFSDHAVFQRDRAVPVWGTADVGERVEVVFGAQRKEVVADAAGKWRVSLDALAANATGTELIVRGTNVVTLRDVLVGDVWLCSGQSNMERQVGERKGQKPLPDAEAEIAAANLPQMRLFKVKKQKLSVPGKDVEAAWAVCSPETLLSSEFSAVGYFFGKKIHQEVGVPVGLIDSTWGGTRIEPWTPPEAFARMPSLAAFAVAAQTPDVKADNSTPSNLYYGMIQPLAPYALHGFLWYQGESNLMDTHDRATYGDKMEALITGWRAAFGAEEAPFYYVQIAPHFYHVIRRRVHVSPTILPEFWEAQTEALRVKNTAMVGTVDLVDDLFDIHPRDKKSVGERLARVALKRTYGKSDLVDSGPVMAGWRVRDGKVVVTFGDVAGGLKSSDGKALTWFEVAGADGRFFAAEATIEGADKVIVSSPYVKQPVVVRFAWDEAAQPNLKNAEGLPAWAFRTDSGGATVRGVMEVKK</sequence>
<name>A0A290Q4X7_9BACT</name>
<dbReference type="RefSeq" id="WP_096055115.1">
    <property type="nucleotide sequence ID" value="NZ_CP023344.1"/>
</dbReference>
<dbReference type="KEGG" id="vbh:CMV30_05665"/>
<dbReference type="InterPro" id="IPR036514">
    <property type="entry name" value="SGNH_hydro_sf"/>
</dbReference>
<keyword evidence="1" id="KW-0378">Hydrolase</keyword>
<dbReference type="InterPro" id="IPR005181">
    <property type="entry name" value="SASA"/>
</dbReference>
<dbReference type="OrthoDB" id="183320at2"/>
<organism evidence="3 4">
    <name type="scientific">Nibricoccus aquaticus</name>
    <dbReference type="NCBI Taxonomy" id="2576891"/>
    <lineage>
        <taxon>Bacteria</taxon>
        <taxon>Pseudomonadati</taxon>
        <taxon>Verrucomicrobiota</taxon>
        <taxon>Opitutia</taxon>
        <taxon>Opitutales</taxon>
        <taxon>Opitutaceae</taxon>
        <taxon>Nibricoccus</taxon>
    </lineage>
</organism>
<dbReference type="GO" id="GO:0005975">
    <property type="term" value="P:carbohydrate metabolic process"/>
    <property type="evidence" value="ECO:0007669"/>
    <property type="project" value="TreeGrafter"/>
</dbReference>
<protein>
    <submittedName>
        <fullName evidence="3">Sialate O-acetylesterase</fullName>
    </submittedName>
</protein>
<evidence type="ECO:0000259" key="2">
    <source>
        <dbReference type="Pfam" id="PF03629"/>
    </source>
</evidence>
<dbReference type="PANTHER" id="PTHR22901">
    <property type="entry name" value="SIALATE O-ACETYLESTERASE"/>
    <property type="match status" value="1"/>
</dbReference>